<evidence type="ECO:0000256" key="3">
    <source>
        <dbReference type="ARBA" id="ARBA00022679"/>
    </source>
</evidence>
<evidence type="ECO:0000313" key="7">
    <source>
        <dbReference type="EMBL" id="SVA17427.1"/>
    </source>
</evidence>
<dbReference type="GO" id="GO:0005737">
    <property type="term" value="C:cytoplasm"/>
    <property type="evidence" value="ECO:0007669"/>
    <property type="project" value="InterPro"/>
</dbReference>
<keyword evidence="4" id="KW-0663">Pyridoxal phosphate</keyword>
<evidence type="ECO:0000256" key="1">
    <source>
        <dbReference type="ARBA" id="ARBA00001933"/>
    </source>
</evidence>
<keyword evidence="3" id="KW-0808">Transferase</keyword>
<comment type="cofactor">
    <cofactor evidence="1">
        <name>pyridoxal 5'-phosphate</name>
        <dbReference type="ChEBI" id="CHEBI:597326"/>
    </cofactor>
</comment>
<evidence type="ECO:0000256" key="2">
    <source>
        <dbReference type="ARBA" id="ARBA00022490"/>
    </source>
</evidence>
<accession>A0A381TRA6</accession>
<dbReference type="InterPro" id="IPR004534">
    <property type="entry name" value="SelA_trans"/>
</dbReference>
<keyword evidence="2" id="KW-0963">Cytoplasm</keyword>
<dbReference type="GO" id="GO:0001514">
    <property type="term" value="P:selenocysteine incorporation"/>
    <property type="evidence" value="ECO:0007669"/>
    <property type="project" value="InterPro"/>
</dbReference>
<evidence type="ECO:0008006" key="8">
    <source>
        <dbReference type="Google" id="ProtNLM"/>
    </source>
</evidence>
<protein>
    <recommendedName>
        <fullName evidence="8">L-seryl-tRNA selenium transferase N-terminal domain-containing protein</fullName>
    </recommendedName>
</protein>
<keyword evidence="5" id="KW-0648">Protein biosynthesis</keyword>
<dbReference type="InterPro" id="IPR018319">
    <property type="entry name" value="SelA-like"/>
</dbReference>
<dbReference type="PANTHER" id="PTHR32328:SF0">
    <property type="entry name" value="L-SERYL-TRNA(SEC) SELENIUM TRANSFERASE"/>
    <property type="match status" value="1"/>
</dbReference>
<reference evidence="7" key="1">
    <citation type="submission" date="2018-05" db="EMBL/GenBank/DDBJ databases">
        <authorList>
            <person name="Lanie J.A."/>
            <person name="Ng W.-L."/>
            <person name="Kazmierczak K.M."/>
            <person name="Andrzejewski T.M."/>
            <person name="Davidsen T.M."/>
            <person name="Wayne K.J."/>
            <person name="Tettelin H."/>
            <person name="Glass J.I."/>
            <person name="Rusch D."/>
            <person name="Podicherti R."/>
            <person name="Tsui H.-C.T."/>
            <person name="Winkler M.E."/>
        </authorList>
    </citation>
    <scope>NUCLEOTIDE SEQUENCE</scope>
</reference>
<dbReference type="SUPFAM" id="SSF53383">
    <property type="entry name" value="PLP-dependent transferases"/>
    <property type="match status" value="1"/>
</dbReference>
<dbReference type="Gene3D" id="3.90.1150.180">
    <property type="match status" value="1"/>
</dbReference>
<evidence type="ECO:0000256" key="6">
    <source>
        <dbReference type="ARBA" id="ARBA00023266"/>
    </source>
</evidence>
<dbReference type="HAMAP" id="MF_00423">
    <property type="entry name" value="SelA"/>
    <property type="match status" value="1"/>
</dbReference>
<sequence length="425" mass="43785">MASDRPPSVDRLARALADTGLPHPLLVDAARQAVADGDPDSAEARARDLAESMGRHLLTGVINATGVLLHTNLGRAPWGAAVDDTRYSTLEFDLSTGDRGSRQDRAPALLARACGAEAAIVVNNCASAVLLALAALAEGRGAVVSRGELVEIGGGFRIPDVMTQSGAHLIEVGTTNRTRRGDFATAVASAGDDAALILNVHRSNYRIEGFTESVGVSELADLGPPVVADIGSGLLDAACPWLAEGPPPWLVGEPAARQTLEAGADLVTFSGDKLLGGPQAGVVAGRADLVAACAAHPLARALRPGSLVLHALQDLALAYLRRDGDAIPFWRMATLAIDDLRSRAAAIAPDLVVDTMAVPGGGTLPGVEIPSVGLRLDGDRTADLRASTPPVIARVADQATLLDLRTVHPDDDAVLGSALDRLGAR</sequence>
<organism evidence="7">
    <name type="scientific">marine metagenome</name>
    <dbReference type="NCBI Taxonomy" id="408172"/>
    <lineage>
        <taxon>unclassified sequences</taxon>
        <taxon>metagenomes</taxon>
        <taxon>ecological metagenomes</taxon>
    </lineage>
</organism>
<dbReference type="EMBL" id="UINC01004867">
    <property type="protein sequence ID" value="SVA17427.1"/>
    <property type="molecule type" value="Genomic_DNA"/>
</dbReference>
<dbReference type="Pfam" id="PF03841">
    <property type="entry name" value="SelA"/>
    <property type="match status" value="1"/>
</dbReference>
<proteinExistence type="inferred from homology"/>
<dbReference type="GO" id="GO:0004125">
    <property type="term" value="F:L-seryl-tRNA(Sec) selenium transferase activity"/>
    <property type="evidence" value="ECO:0007669"/>
    <property type="project" value="InterPro"/>
</dbReference>
<dbReference type="InterPro" id="IPR015424">
    <property type="entry name" value="PyrdxlP-dep_Trfase"/>
</dbReference>
<dbReference type="Gene3D" id="3.40.640.10">
    <property type="entry name" value="Type I PLP-dependent aspartate aminotransferase-like (Major domain)"/>
    <property type="match status" value="1"/>
</dbReference>
<dbReference type="AlphaFoldDB" id="A0A381TRA6"/>
<name>A0A381TRA6_9ZZZZ</name>
<dbReference type="InterPro" id="IPR015421">
    <property type="entry name" value="PyrdxlP-dep_Trfase_major"/>
</dbReference>
<evidence type="ECO:0000256" key="5">
    <source>
        <dbReference type="ARBA" id="ARBA00022917"/>
    </source>
</evidence>
<dbReference type="PANTHER" id="PTHR32328">
    <property type="entry name" value="L-SERYL-TRNA(SEC) SELENIUM TRANSFERASE"/>
    <property type="match status" value="1"/>
</dbReference>
<keyword evidence="6" id="KW-0711">Selenium</keyword>
<dbReference type="NCBIfam" id="TIGR00474">
    <property type="entry name" value="selA"/>
    <property type="match status" value="1"/>
</dbReference>
<evidence type="ECO:0000256" key="4">
    <source>
        <dbReference type="ARBA" id="ARBA00022898"/>
    </source>
</evidence>
<gene>
    <name evidence="7" type="ORF">METZ01_LOCUS70281</name>
</gene>